<dbReference type="OrthoDB" id="10279272at2759"/>
<reference evidence="1" key="1">
    <citation type="submission" date="2022-06" db="EMBL/GenBank/DDBJ databases">
        <authorList>
            <person name="Berger JAMES D."/>
            <person name="Berger JAMES D."/>
        </authorList>
    </citation>
    <scope>NUCLEOTIDE SEQUENCE [LARGE SCALE GENOMIC DNA]</scope>
</reference>
<evidence type="ECO:0000313" key="1">
    <source>
        <dbReference type="Proteomes" id="UP000050795"/>
    </source>
</evidence>
<name>A0A183WHR9_TRIRE</name>
<dbReference type="Proteomes" id="UP000050795">
    <property type="component" value="Unassembled WGS sequence"/>
</dbReference>
<accession>A0A183WHR9</accession>
<protein>
    <submittedName>
        <fullName evidence="2">Uncharacterized protein</fullName>
    </submittedName>
</protein>
<reference evidence="2" key="2">
    <citation type="submission" date="2023-11" db="UniProtKB">
        <authorList>
            <consortium name="WormBaseParasite"/>
        </authorList>
    </citation>
    <scope>IDENTIFICATION</scope>
</reference>
<dbReference type="WBParaSite" id="TREG1_36890.1">
    <property type="protein sequence ID" value="TREG1_36890.1"/>
    <property type="gene ID" value="TREG1_36890"/>
</dbReference>
<proteinExistence type="predicted"/>
<organism evidence="1 2">
    <name type="scientific">Trichobilharzia regenti</name>
    <name type="common">Nasal bird schistosome</name>
    <dbReference type="NCBI Taxonomy" id="157069"/>
    <lineage>
        <taxon>Eukaryota</taxon>
        <taxon>Metazoa</taxon>
        <taxon>Spiralia</taxon>
        <taxon>Lophotrochozoa</taxon>
        <taxon>Platyhelminthes</taxon>
        <taxon>Trematoda</taxon>
        <taxon>Digenea</taxon>
        <taxon>Strigeidida</taxon>
        <taxon>Schistosomatoidea</taxon>
        <taxon>Schistosomatidae</taxon>
        <taxon>Trichobilharzia</taxon>
    </lineage>
</organism>
<dbReference type="AlphaFoldDB" id="A0A183WHR9"/>
<sequence length="138" mass="15808">MYKKPDWYKYFIPVASVTRKHCALEWPESNFSSEFPVYCPTHGCLSQCHRQTNEVDNDDDHDKVNLTKSNINGSGDAKLEKNDSDNKIIENILKNIWKNELSNYLKNFYSPGNASDALKRRQECFTGKPATSSPLCVL</sequence>
<evidence type="ECO:0000313" key="2">
    <source>
        <dbReference type="WBParaSite" id="TREG1_36890.1"/>
    </source>
</evidence>
<keyword evidence="1" id="KW-1185">Reference proteome</keyword>